<dbReference type="PANTHER" id="PTHR47027">
    <property type="entry name" value="REVERSE TRANSCRIPTASE DOMAIN-CONTAINING PROTEIN"/>
    <property type="match status" value="1"/>
</dbReference>
<gene>
    <name evidence="1" type="ORF">NDU88_001296</name>
</gene>
<name>A0AAV7L9D0_PLEWA</name>
<organism evidence="1 2">
    <name type="scientific">Pleurodeles waltl</name>
    <name type="common">Iberian ribbed newt</name>
    <dbReference type="NCBI Taxonomy" id="8319"/>
    <lineage>
        <taxon>Eukaryota</taxon>
        <taxon>Metazoa</taxon>
        <taxon>Chordata</taxon>
        <taxon>Craniata</taxon>
        <taxon>Vertebrata</taxon>
        <taxon>Euteleostomi</taxon>
        <taxon>Amphibia</taxon>
        <taxon>Batrachia</taxon>
        <taxon>Caudata</taxon>
        <taxon>Salamandroidea</taxon>
        <taxon>Salamandridae</taxon>
        <taxon>Pleurodelinae</taxon>
        <taxon>Pleurodeles</taxon>
    </lineage>
</organism>
<dbReference type="PANTHER" id="PTHR47027:SF26">
    <property type="entry name" value="REVERSE TRANSCRIPTASE DOMAIN-CONTAINING PROTEIN"/>
    <property type="match status" value="1"/>
</dbReference>
<reference evidence="1" key="1">
    <citation type="journal article" date="2022" name="bioRxiv">
        <title>Sequencing and chromosome-scale assembly of the giantPleurodeles waltlgenome.</title>
        <authorList>
            <person name="Brown T."/>
            <person name="Elewa A."/>
            <person name="Iarovenko S."/>
            <person name="Subramanian E."/>
            <person name="Araus A.J."/>
            <person name="Petzold A."/>
            <person name="Susuki M."/>
            <person name="Suzuki K.-i.T."/>
            <person name="Hayashi T."/>
            <person name="Toyoda A."/>
            <person name="Oliveira C."/>
            <person name="Osipova E."/>
            <person name="Leigh N.D."/>
            <person name="Simon A."/>
            <person name="Yun M.H."/>
        </authorList>
    </citation>
    <scope>NUCLEOTIDE SEQUENCE</scope>
    <source>
        <strain evidence="1">20211129_DDA</strain>
        <tissue evidence="1">Liver</tissue>
    </source>
</reference>
<comment type="caution">
    <text evidence="1">The sequence shown here is derived from an EMBL/GenBank/DDBJ whole genome shotgun (WGS) entry which is preliminary data.</text>
</comment>
<evidence type="ECO:0000313" key="2">
    <source>
        <dbReference type="Proteomes" id="UP001066276"/>
    </source>
</evidence>
<sequence>MVCKFHNYMLARVVDNGHSPDAFPVTNRVKQSCVLAPTLFSMMFSATLSDAFCDDEETSIKIRYETDGRLFNLRRLQAKTKVADDSVHEILLADDCTLNAATETKMQQSMNHFFHYLQKFQPHNQYQED</sequence>
<keyword evidence="2" id="KW-1185">Reference proteome</keyword>
<accession>A0AAV7L9D0</accession>
<dbReference type="AlphaFoldDB" id="A0AAV7L9D0"/>
<protein>
    <submittedName>
        <fullName evidence="1">Uncharacterized protein</fullName>
    </submittedName>
</protein>
<proteinExistence type="predicted"/>
<evidence type="ECO:0000313" key="1">
    <source>
        <dbReference type="EMBL" id="KAJ1088137.1"/>
    </source>
</evidence>
<dbReference type="EMBL" id="JANPWB010000015">
    <property type="protein sequence ID" value="KAJ1088137.1"/>
    <property type="molecule type" value="Genomic_DNA"/>
</dbReference>
<dbReference type="Proteomes" id="UP001066276">
    <property type="component" value="Chromosome 11"/>
</dbReference>